<dbReference type="Pfam" id="PF06827">
    <property type="entry name" value="zf-FPG_IleRS"/>
    <property type="match status" value="1"/>
</dbReference>
<feature type="binding site" evidence="15">
    <location>
        <position position="93"/>
    </location>
    <ligand>
        <name>DNA</name>
        <dbReference type="ChEBI" id="CHEBI:16991"/>
    </ligand>
</feature>
<evidence type="ECO:0000313" key="18">
    <source>
        <dbReference type="EMBL" id="MFC7393683.1"/>
    </source>
</evidence>
<dbReference type="PROSITE" id="PS51068">
    <property type="entry name" value="FPG_CAT"/>
    <property type="match status" value="1"/>
</dbReference>
<dbReference type="Pfam" id="PF06831">
    <property type="entry name" value="H2TH"/>
    <property type="match status" value="1"/>
</dbReference>
<comment type="similarity">
    <text evidence="2 15">Belongs to the FPG family.</text>
</comment>
<feature type="binding site" evidence="15">
    <location>
        <position position="112"/>
    </location>
    <ligand>
        <name>DNA</name>
        <dbReference type="ChEBI" id="CHEBI:16991"/>
    </ligand>
</feature>
<keyword evidence="13 15" id="KW-0326">Glycosidase</keyword>
<evidence type="ECO:0000256" key="6">
    <source>
        <dbReference type="ARBA" id="ARBA00022771"/>
    </source>
</evidence>
<dbReference type="Pfam" id="PF01149">
    <property type="entry name" value="Fapy_DNA_glyco"/>
    <property type="match status" value="1"/>
</dbReference>
<dbReference type="InterPro" id="IPR015886">
    <property type="entry name" value="H2TH_FPG"/>
</dbReference>
<keyword evidence="4 15" id="KW-0479">Metal-binding</keyword>
<sequence>MPELPEVETVKETLKQLIIGKKIEDITVLWPNIIKRPDDVRAFQTELKGQSIKDIKRRGKFLLFYLNKDVLVSHLRMEGKYSLQEEHVTIDKHTHVIFKFTDQTELRYRDVRKFGTMHLFAKGEEFLYPPLSQLGPEPLGSDFTAEYLTDRLAKTDRAVKTALLDQTIVVGLGNIYVDEALFRACIHPLTKARTLNHKQIDNLTKCIRKTLNEAVEMGGSTIRTYLNSQGQMGMFQQKLNVYGRVGSPCPNCGHPIEKIKVGGRGTHFCHACQVMI</sequence>
<dbReference type="InterPro" id="IPR012319">
    <property type="entry name" value="FPG_cat"/>
</dbReference>
<evidence type="ECO:0000313" key="19">
    <source>
        <dbReference type="Proteomes" id="UP001596505"/>
    </source>
</evidence>
<keyword evidence="7 15" id="KW-0378">Hydrolase</keyword>
<accession>A0ABW2Q211</accession>
<dbReference type="InterPro" id="IPR015887">
    <property type="entry name" value="DNA_glyclase_Znf_dom_DNA_BS"/>
</dbReference>
<dbReference type="SMART" id="SM01232">
    <property type="entry name" value="H2TH"/>
    <property type="match status" value="1"/>
</dbReference>
<keyword evidence="6 15" id="KW-0863">Zinc-finger</keyword>
<dbReference type="InterPro" id="IPR000214">
    <property type="entry name" value="Znf_DNA_glyclase/AP_lyase"/>
</dbReference>
<comment type="function">
    <text evidence="15">Involved in base excision repair of DNA damaged by oxidation or by mutagenic agents. Acts as DNA glycosylase that recognizes and removes damaged bases. Has a preference for oxidized purines, such as 7,8-dihydro-8-oxoguanine (8-oxoG). Has AP (apurinic/apyrimidinic) lyase activity and introduces nicks in the DNA strand. Cleaves the DNA backbone by beta-delta elimination to generate a single-strand break at the site of the removed base with both 3'- and 5'-phosphates.</text>
</comment>
<evidence type="ECO:0000256" key="12">
    <source>
        <dbReference type="ARBA" id="ARBA00023268"/>
    </source>
</evidence>
<dbReference type="EC" id="4.2.99.18" evidence="15"/>
<dbReference type="SUPFAM" id="SSF57716">
    <property type="entry name" value="Glucocorticoid receptor-like (DNA-binding domain)"/>
    <property type="match status" value="1"/>
</dbReference>
<dbReference type="RefSeq" id="WP_380966222.1">
    <property type="nucleotide sequence ID" value="NZ_JBHTCO010000014.1"/>
</dbReference>
<dbReference type="NCBIfam" id="NF002211">
    <property type="entry name" value="PRK01103.1"/>
    <property type="match status" value="1"/>
</dbReference>
<proteinExistence type="inferred from homology"/>
<evidence type="ECO:0000259" key="17">
    <source>
        <dbReference type="PROSITE" id="PS51068"/>
    </source>
</evidence>
<dbReference type="InterPro" id="IPR035937">
    <property type="entry name" value="FPG_N"/>
</dbReference>
<protein>
    <recommendedName>
        <fullName evidence="15">Formamidopyrimidine-DNA glycosylase</fullName>
        <shortName evidence="15">Fapy-DNA glycosylase</shortName>
        <ecNumber evidence="15">3.2.2.23</ecNumber>
    </recommendedName>
    <alternativeName>
        <fullName evidence="15">DNA-(apurinic or apyrimidinic site) lyase MutM</fullName>
        <shortName evidence="15">AP lyase MutM</shortName>
        <ecNumber evidence="15">4.2.99.18</ecNumber>
    </alternativeName>
</protein>
<feature type="active site" description="Proton donor" evidence="15">
    <location>
        <position position="3"/>
    </location>
</feature>
<keyword evidence="11 15" id="KW-0456">Lyase</keyword>
<reference evidence="19" key="1">
    <citation type="journal article" date="2019" name="Int. J. Syst. Evol. Microbiol.">
        <title>The Global Catalogue of Microorganisms (GCM) 10K type strain sequencing project: providing services to taxonomists for standard genome sequencing and annotation.</title>
        <authorList>
            <consortium name="The Broad Institute Genomics Platform"/>
            <consortium name="The Broad Institute Genome Sequencing Center for Infectious Disease"/>
            <person name="Wu L."/>
            <person name="Ma J."/>
        </authorList>
    </citation>
    <scope>NUCLEOTIDE SEQUENCE [LARGE SCALE GENOMIC DNA]</scope>
    <source>
        <strain evidence="19">CGMCC 1.16305</strain>
    </source>
</reference>
<evidence type="ECO:0000256" key="8">
    <source>
        <dbReference type="ARBA" id="ARBA00022833"/>
    </source>
</evidence>
<evidence type="ECO:0000256" key="10">
    <source>
        <dbReference type="ARBA" id="ARBA00023204"/>
    </source>
</evidence>
<feature type="domain" description="FPG-type" evidence="16">
    <location>
        <begin position="240"/>
        <end position="274"/>
    </location>
</feature>
<dbReference type="Proteomes" id="UP001596505">
    <property type="component" value="Unassembled WGS sequence"/>
</dbReference>
<evidence type="ECO:0000256" key="1">
    <source>
        <dbReference type="ARBA" id="ARBA00001668"/>
    </source>
</evidence>
<dbReference type="NCBIfam" id="TIGR00577">
    <property type="entry name" value="fpg"/>
    <property type="match status" value="1"/>
</dbReference>
<dbReference type="SUPFAM" id="SSF46946">
    <property type="entry name" value="S13-like H2TH domain"/>
    <property type="match status" value="1"/>
</dbReference>
<feature type="domain" description="Formamidopyrimidine-DNA glycosylase catalytic" evidence="17">
    <location>
        <begin position="2"/>
        <end position="115"/>
    </location>
</feature>
<evidence type="ECO:0000256" key="11">
    <source>
        <dbReference type="ARBA" id="ARBA00023239"/>
    </source>
</evidence>
<dbReference type="SMART" id="SM00898">
    <property type="entry name" value="Fapy_DNA_glyco"/>
    <property type="match status" value="1"/>
</dbReference>
<dbReference type="CDD" id="cd08966">
    <property type="entry name" value="EcFpg-like_N"/>
    <property type="match status" value="1"/>
</dbReference>
<keyword evidence="9 15" id="KW-0238">DNA-binding</keyword>
<keyword evidence="5 15" id="KW-0227">DNA damage</keyword>
<dbReference type="InterPro" id="IPR010663">
    <property type="entry name" value="Znf_FPG/IleRS"/>
</dbReference>
<dbReference type="HAMAP" id="MF_00103">
    <property type="entry name" value="Fapy_DNA_glycosyl"/>
    <property type="match status" value="1"/>
</dbReference>
<dbReference type="SUPFAM" id="SSF81624">
    <property type="entry name" value="N-terminal domain of MutM-like DNA repair proteins"/>
    <property type="match status" value="1"/>
</dbReference>
<dbReference type="EC" id="3.2.2.23" evidence="15"/>
<feature type="active site" description="Proton donor; for beta-elimination activity" evidence="15">
    <location>
        <position position="60"/>
    </location>
</feature>
<evidence type="ECO:0000256" key="2">
    <source>
        <dbReference type="ARBA" id="ARBA00009409"/>
    </source>
</evidence>
<keyword evidence="10 15" id="KW-0234">DNA repair</keyword>
<dbReference type="PROSITE" id="PS01242">
    <property type="entry name" value="ZF_FPG_1"/>
    <property type="match status" value="1"/>
</dbReference>
<dbReference type="GO" id="GO:0008534">
    <property type="term" value="F:oxidized purine nucleobase lesion DNA N-glycosylase activity"/>
    <property type="evidence" value="ECO:0007669"/>
    <property type="project" value="UniProtKB-EC"/>
</dbReference>
<evidence type="ECO:0000256" key="3">
    <source>
        <dbReference type="ARBA" id="ARBA00011245"/>
    </source>
</evidence>
<dbReference type="PANTHER" id="PTHR22993">
    <property type="entry name" value="FORMAMIDOPYRIMIDINE-DNA GLYCOSYLASE"/>
    <property type="match status" value="1"/>
</dbReference>
<organism evidence="18 19">
    <name type="scientific">Scopulibacillus cellulosilyticus</name>
    <dbReference type="NCBI Taxonomy" id="2665665"/>
    <lineage>
        <taxon>Bacteria</taxon>
        <taxon>Bacillati</taxon>
        <taxon>Bacillota</taxon>
        <taxon>Bacilli</taxon>
        <taxon>Bacillales</taxon>
        <taxon>Sporolactobacillaceae</taxon>
        <taxon>Scopulibacillus</taxon>
    </lineage>
</organism>
<comment type="caution">
    <text evidence="15">Lacks conserved residue(s) required for the propagation of feature annotation.</text>
</comment>
<dbReference type="Gene3D" id="3.20.190.10">
    <property type="entry name" value="MutM-like, N-terminal"/>
    <property type="match status" value="1"/>
</dbReference>
<name>A0ABW2Q211_9BACL</name>
<dbReference type="PANTHER" id="PTHR22993:SF9">
    <property type="entry name" value="FORMAMIDOPYRIMIDINE-DNA GLYCOSYLASE"/>
    <property type="match status" value="1"/>
</dbReference>
<evidence type="ECO:0000256" key="14">
    <source>
        <dbReference type="ARBA" id="ARBA00044632"/>
    </source>
</evidence>
<comment type="caution">
    <text evidence="18">The sequence shown here is derived from an EMBL/GenBank/DDBJ whole genome shotgun (WGS) entry which is preliminary data.</text>
</comment>
<comment type="subunit">
    <text evidence="3 15">Monomer.</text>
</comment>
<evidence type="ECO:0000256" key="7">
    <source>
        <dbReference type="ARBA" id="ARBA00022801"/>
    </source>
</evidence>
<gene>
    <name evidence="15 18" type="primary">mutM</name>
    <name evidence="15" type="synonym">fpg</name>
    <name evidence="18" type="ORF">ACFQRG_12025</name>
</gene>
<evidence type="ECO:0000256" key="5">
    <source>
        <dbReference type="ARBA" id="ARBA00022763"/>
    </source>
</evidence>
<feature type="active site" description="Proton donor; for delta-elimination activity" evidence="15">
    <location>
        <position position="264"/>
    </location>
</feature>
<dbReference type="EMBL" id="JBHTCO010000014">
    <property type="protein sequence ID" value="MFC7393683.1"/>
    <property type="molecule type" value="Genomic_DNA"/>
</dbReference>
<dbReference type="PROSITE" id="PS51066">
    <property type="entry name" value="ZF_FPG_2"/>
    <property type="match status" value="1"/>
</dbReference>
<comment type="catalytic activity">
    <reaction evidence="1 15">
        <text>Hydrolysis of DNA containing ring-opened 7-methylguanine residues, releasing 2,6-diamino-4-hydroxy-5-(N-methyl)formamidopyrimidine.</text>
        <dbReference type="EC" id="3.2.2.23"/>
    </reaction>
</comment>
<keyword evidence="8 15" id="KW-0862">Zinc</keyword>
<keyword evidence="12 15" id="KW-0511">Multifunctional enzyme</keyword>
<evidence type="ECO:0000259" key="16">
    <source>
        <dbReference type="PROSITE" id="PS51066"/>
    </source>
</evidence>
<dbReference type="InterPro" id="IPR010979">
    <property type="entry name" value="Ribosomal_uS13-like_H2TH"/>
</dbReference>
<comment type="catalytic activity">
    <reaction evidence="14 15">
        <text>2'-deoxyribonucleotide-(2'-deoxyribose 5'-phosphate)-2'-deoxyribonucleotide-DNA = a 3'-end 2'-deoxyribonucleotide-(2,3-dehydro-2,3-deoxyribose 5'-phosphate)-DNA + a 5'-end 5'-phospho-2'-deoxyribonucleoside-DNA + H(+)</text>
        <dbReference type="Rhea" id="RHEA:66592"/>
        <dbReference type="Rhea" id="RHEA-COMP:13180"/>
        <dbReference type="Rhea" id="RHEA-COMP:16897"/>
        <dbReference type="Rhea" id="RHEA-COMP:17067"/>
        <dbReference type="ChEBI" id="CHEBI:15378"/>
        <dbReference type="ChEBI" id="CHEBI:136412"/>
        <dbReference type="ChEBI" id="CHEBI:157695"/>
        <dbReference type="ChEBI" id="CHEBI:167181"/>
        <dbReference type="EC" id="4.2.99.18"/>
    </reaction>
</comment>
<dbReference type="InterPro" id="IPR020629">
    <property type="entry name" value="FPG_Glyclase"/>
</dbReference>
<feature type="active site" description="Schiff-base intermediate with DNA" evidence="15">
    <location>
        <position position="2"/>
    </location>
</feature>
<evidence type="ECO:0000256" key="9">
    <source>
        <dbReference type="ARBA" id="ARBA00023125"/>
    </source>
</evidence>
<dbReference type="Gene3D" id="1.10.8.50">
    <property type="match status" value="1"/>
</dbReference>
<evidence type="ECO:0000256" key="15">
    <source>
        <dbReference type="HAMAP-Rule" id="MF_00103"/>
    </source>
</evidence>
<comment type="cofactor">
    <cofactor evidence="15">
        <name>Zn(2+)</name>
        <dbReference type="ChEBI" id="CHEBI:29105"/>
    </cofactor>
    <text evidence="15">Binds 1 zinc ion per subunit.</text>
</comment>
<evidence type="ECO:0000256" key="13">
    <source>
        <dbReference type="ARBA" id="ARBA00023295"/>
    </source>
</evidence>
<keyword evidence="19" id="KW-1185">Reference proteome</keyword>
<evidence type="ECO:0000256" key="4">
    <source>
        <dbReference type="ARBA" id="ARBA00022723"/>
    </source>
</evidence>